<dbReference type="OrthoDB" id="1679174at2"/>
<reference evidence="3 4" key="1">
    <citation type="submission" date="2019-03" db="EMBL/GenBank/DDBJ databases">
        <title>Genomic Encyclopedia of Type Strains, Phase IV (KMG-IV): sequencing the most valuable type-strain genomes for metagenomic binning, comparative biology and taxonomic classification.</title>
        <authorList>
            <person name="Goeker M."/>
        </authorList>
    </citation>
    <scope>NUCLEOTIDE SEQUENCE [LARGE SCALE GENOMIC DNA]</scope>
    <source>
        <strain evidence="3 4">DSM 15969</strain>
    </source>
</reference>
<dbReference type="AlphaFoldDB" id="A0A4R1PV10"/>
<proteinExistence type="predicted"/>
<dbReference type="Proteomes" id="UP000295063">
    <property type="component" value="Unassembled WGS sequence"/>
</dbReference>
<evidence type="ECO:0000313" key="4">
    <source>
        <dbReference type="Proteomes" id="UP000295063"/>
    </source>
</evidence>
<feature type="chain" id="PRO_5039692221" description="Secreted protein" evidence="2">
    <location>
        <begin position="34"/>
        <end position="212"/>
    </location>
</feature>
<keyword evidence="4" id="KW-1185">Reference proteome</keyword>
<dbReference type="RefSeq" id="WP_132082799.1">
    <property type="nucleotide sequence ID" value="NZ_DAMAKO010000002.1"/>
</dbReference>
<accession>A0A4R1PV10</accession>
<keyword evidence="2" id="KW-0732">Signal</keyword>
<dbReference type="EMBL" id="SLUI01000014">
    <property type="protein sequence ID" value="TCL35093.1"/>
    <property type="molecule type" value="Genomic_DNA"/>
</dbReference>
<feature type="compositionally biased region" description="Basic and acidic residues" evidence="1">
    <location>
        <begin position="59"/>
        <end position="98"/>
    </location>
</feature>
<feature type="region of interest" description="Disordered" evidence="1">
    <location>
        <begin position="47"/>
        <end position="98"/>
    </location>
</feature>
<feature type="signal peptide" evidence="2">
    <location>
        <begin position="1"/>
        <end position="33"/>
    </location>
</feature>
<evidence type="ECO:0008006" key="5">
    <source>
        <dbReference type="Google" id="ProtNLM"/>
    </source>
</evidence>
<protein>
    <recommendedName>
        <fullName evidence="5">Secreted protein</fullName>
    </recommendedName>
</protein>
<evidence type="ECO:0000313" key="3">
    <source>
        <dbReference type="EMBL" id="TCL35093.1"/>
    </source>
</evidence>
<gene>
    <name evidence="3" type="ORF">EV210_114111</name>
</gene>
<organism evidence="3 4">
    <name type="scientific">Anaerospora hongkongensis</name>
    <dbReference type="NCBI Taxonomy" id="244830"/>
    <lineage>
        <taxon>Bacteria</taxon>
        <taxon>Bacillati</taxon>
        <taxon>Bacillota</taxon>
        <taxon>Negativicutes</taxon>
        <taxon>Selenomonadales</taxon>
        <taxon>Sporomusaceae</taxon>
        <taxon>Anaerospora</taxon>
    </lineage>
</organism>
<comment type="caution">
    <text evidence="3">The sequence shown here is derived from an EMBL/GenBank/DDBJ whole genome shotgun (WGS) entry which is preliminary data.</text>
</comment>
<evidence type="ECO:0000256" key="2">
    <source>
        <dbReference type="SAM" id="SignalP"/>
    </source>
</evidence>
<sequence length="212" mass="24689">MEKSSTRRKFRRKYKRYAAAVAGAAILTGAALPGVPVAKALAAENPYAPNVKSEQTTSIDKDTQKSVKKVVAEKEWSKDRKDRDTWRDRDRDSWRDRDRNNGWHEHKYSWPSADENQGWYENGRIYYRSDNYRNYDNDRYGYAHYLSSPIDVVKASAANYGFSRYNDAFTVISQSSNTATVQVTKNSTGKRFLVYLERDSYREWHIISVRSL</sequence>
<name>A0A4R1PV10_9FIRM</name>
<evidence type="ECO:0000256" key="1">
    <source>
        <dbReference type="SAM" id="MobiDB-lite"/>
    </source>
</evidence>